<evidence type="ECO:0000313" key="1">
    <source>
        <dbReference type="EMBL" id="MXQ55439.1"/>
    </source>
</evidence>
<protein>
    <submittedName>
        <fullName evidence="1">Uncharacterized protein</fullName>
    </submittedName>
</protein>
<organism evidence="1 2">
    <name type="scientific">Shimazuella alba</name>
    <dbReference type="NCBI Taxonomy" id="2690964"/>
    <lineage>
        <taxon>Bacteria</taxon>
        <taxon>Bacillati</taxon>
        <taxon>Bacillota</taxon>
        <taxon>Bacilli</taxon>
        <taxon>Bacillales</taxon>
        <taxon>Thermoactinomycetaceae</taxon>
        <taxon>Shimazuella</taxon>
    </lineage>
</organism>
<dbReference type="RefSeq" id="WP_160802784.1">
    <property type="nucleotide sequence ID" value="NZ_WUUL01000014.1"/>
</dbReference>
<reference evidence="1 2" key="1">
    <citation type="submission" date="2019-12" db="EMBL/GenBank/DDBJ databases">
        <title>Whole-genome analyses of novel actinobacteria.</title>
        <authorList>
            <person name="Sahin N."/>
            <person name="Saygin H."/>
        </authorList>
    </citation>
    <scope>NUCLEOTIDE SEQUENCE [LARGE SCALE GENOMIC DNA]</scope>
    <source>
        <strain evidence="1 2">KC615</strain>
    </source>
</reference>
<name>A0A6I4VUE8_9BACL</name>
<sequence>MQLSVEGEKIIFVDGSRRIEKDIRDFRIVQGSSSPNPLMDVYYGDEHAWVYLEPATADAALDLTDLGVKQIITSPVVLQNVGGSVCGKVSFRRVQKGTCPVTTVDGKNALHTNDLLFPGNRAVYLYFREA</sequence>
<dbReference type="Proteomes" id="UP000430692">
    <property type="component" value="Unassembled WGS sequence"/>
</dbReference>
<gene>
    <name evidence="1" type="ORF">GSM42_17290</name>
</gene>
<proteinExistence type="predicted"/>
<keyword evidence="2" id="KW-1185">Reference proteome</keyword>
<dbReference type="AlphaFoldDB" id="A0A6I4VUE8"/>
<dbReference type="EMBL" id="WUUL01000014">
    <property type="protein sequence ID" value="MXQ55439.1"/>
    <property type="molecule type" value="Genomic_DNA"/>
</dbReference>
<accession>A0A6I4VUE8</accession>
<comment type="caution">
    <text evidence="1">The sequence shown here is derived from an EMBL/GenBank/DDBJ whole genome shotgun (WGS) entry which is preliminary data.</text>
</comment>
<evidence type="ECO:0000313" key="2">
    <source>
        <dbReference type="Proteomes" id="UP000430692"/>
    </source>
</evidence>